<keyword evidence="6" id="KW-0969">Cilium</keyword>
<proteinExistence type="inferred from homology"/>
<dbReference type="Proteomes" id="UP000052068">
    <property type="component" value="Unassembled WGS sequence"/>
</dbReference>
<dbReference type="Gene3D" id="1.20.1330.10">
    <property type="entry name" value="f41 fragment of flagellin, N-terminal domain"/>
    <property type="match status" value="2"/>
</dbReference>
<dbReference type="PANTHER" id="PTHR42792">
    <property type="entry name" value="FLAGELLIN"/>
    <property type="match status" value="1"/>
</dbReference>
<dbReference type="PANTHER" id="PTHR42792:SF2">
    <property type="entry name" value="FLAGELLIN"/>
    <property type="match status" value="1"/>
</dbReference>
<evidence type="ECO:0000313" key="6">
    <source>
        <dbReference type="EMBL" id="KJF66872.1"/>
    </source>
</evidence>
<keyword evidence="6" id="KW-0966">Cell projection</keyword>
<evidence type="ECO:0000259" key="5">
    <source>
        <dbReference type="Pfam" id="PF00700"/>
    </source>
</evidence>
<evidence type="ECO:0000259" key="4">
    <source>
        <dbReference type="Pfam" id="PF00669"/>
    </source>
</evidence>
<keyword evidence="7" id="KW-1185">Reference proteome</keyword>
<keyword evidence="6" id="KW-0282">Flagellum</keyword>
<protein>
    <recommendedName>
        <fullName evidence="3">Flagellin</fullName>
    </recommendedName>
</protein>
<keyword evidence="2 3" id="KW-0975">Bacterial flagellum</keyword>
<dbReference type="Pfam" id="PF00669">
    <property type="entry name" value="Flagellin_N"/>
    <property type="match status" value="1"/>
</dbReference>
<dbReference type="InterPro" id="IPR046358">
    <property type="entry name" value="Flagellin_C"/>
</dbReference>
<dbReference type="PRINTS" id="PR00207">
    <property type="entry name" value="FLAGELLIN"/>
</dbReference>
<comment type="function">
    <text evidence="3">Flagellin is the subunit protein which polymerizes to form the filaments of bacterial flagella.</text>
</comment>
<evidence type="ECO:0000256" key="2">
    <source>
        <dbReference type="ARBA" id="ARBA00023143"/>
    </source>
</evidence>
<accession>A0ABR5CPX1</accession>
<comment type="caution">
    <text evidence="6">The sequence shown here is derived from an EMBL/GenBank/DDBJ whole genome shotgun (WGS) entry which is preliminary data.</text>
</comment>
<organism evidence="6 7">
    <name type="scientific">Rhizobium nepotum 39/7</name>
    <dbReference type="NCBI Taxonomy" id="1368418"/>
    <lineage>
        <taxon>Bacteria</taxon>
        <taxon>Pseudomonadati</taxon>
        <taxon>Pseudomonadota</taxon>
        <taxon>Alphaproteobacteria</taxon>
        <taxon>Hyphomicrobiales</taxon>
        <taxon>Rhizobiaceae</taxon>
        <taxon>Rhizobium/Agrobacterium group</taxon>
        <taxon>Rhizobium</taxon>
    </lineage>
</organism>
<evidence type="ECO:0000256" key="1">
    <source>
        <dbReference type="ARBA" id="ARBA00005709"/>
    </source>
</evidence>
<dbReference type="InterPro" id="IPR001029">
    <property type="entry name" value="Flagellin_N"/>
</dbReference>
<dbReference type="Pfam" id="PF00700">
    <property type="entry name" value="Flagellin_C"/>
    <property type="match status" value="1"/>
</dbReference>
<reference evidence="6 7" key="1">
    <citation type="submission" date="2015-03" db="EMBL/GenBank/DDBJ databases">
        <title>Draft Genome Sequences of Agrobacterium nepotum Strain 39/7T (= CFBP 7436T = LMG 26435T) and Agrobacterium sp. Strain KFB 330 (= CFBP 8308 = LMG 28674).</title>
        <authorList>
            <person name="Kuzmanovic N."/>
            <person name="Pulawska J."/>
            <person name="Obradovic A."/>
        </authorList>
    </citation>
    <scope>NUCLEOTIDE SEQUENCE [LARGE SCALE GENOMIC DNA]</scope>
    <source>
        <strain evidence="6 7">39/7</strain>
    </source>
</reference>
<gene>
    <name evidence="6" type="ORF">RS75_15835</name>
</gene>
<comment type="subcellular location">
    <subcellularLocation>
        <location evidence="3">Secreted</location>
    </subcellularLocation>
    <subcellularLocation>
        <location evidence="3">Bacterial flagellum</location>
    </subcellularLocation>
</comment>
<name>A0ABR5CPX1_9HYPH</name>
<feature type="domain" description="Flagellin N-terminal" evidence="4">
    <location>
        <begin position="4"/>
        <end position="137"/>
    </location>
</feature>
<keyword evidence="3" id="KW-0964">Secreted</keyword>
<feature type="domain" description="Flagellin C-terminal" evidence="5">
    <location>
        <begin position="345"/>
        <end position="429"/>
    </location>
</feature>
<dbReference type="EMBL" id="JWJH01000014">
    <property type="protein sequence ID" value="KJF66872.1"/>
    <property type="molecule type" value="Genomic_DNA"/>
</dbReference>
<sequence>MTSILTNAAAMAALQTLRMIDKNLETTQARVSSGYRVETAADNAAYWSISTTMRSDNAALSAVQDALGLGAAKVDTAYDAIENSIEVVKQIKAKLVAAYGVGADRGKIQDEIKQLQEQLKSTSESASFSGENWLQASISNGGTPPVEEPITKKIVASFTRTGSGNVGVTTVDYVLNGSAVLFDLSGGKLGILDKNAIFASKTEQEVTQVSTTAGAVTNTGYVVKKLTDAEIGVLNAATADTNADPSVYSNGTVNYLRLAENTWVKVTATDPSSGSTTVSAAYRDTGGDDWFYDTAAAATSVSRSLGFSVSTLNLDNLDVVAAAMSGFAGAGAAYTASDAIDVMMSFVDKQLEAMTSTASSLGSLQSRISLQENFVSSLMDVIDKGIGRLVDADMNEESTRLKALQTQQQLGIQALSIANANAENILQLFK</sequence>
<comment type="similarity">
    <text evidence="1 3">Belongs to the bacterial flagellin family.</text>
</comment>
<evidence type="ECO:0000313" key="7">
    <source>
        <dbReference type="Proteomes" id="UP000052068"/>
    </source>
</evidence>
<evidence type="ECO:0000256" key="3">
    <source>
        <dbReference type="RuleBase" id="RU362073"/>
    </source>
</evidence>
<dbReference type="RefSeq" id="WP_045021996.1">
    <property type="nucleotide sequence ID" value="NZ_JWJH01000014.1"/>
</dbReference>
<dbReference type="InterPro" id="IPR001492">
    <property type="entry name" value="Flagellin"/>
</dbReference>
<dbReference type="SUPFAM" id="SSF64518">
    <property type="entry name" value="Phase 1 flagellin"/>
    <property type="match status" value="1"/>
</dbReference>